<evidence type="ECO:0000256" key="5">
    <source>
        <dbReference type="ARBA" id="ARBA00023136"/>
    </source>
</evidence>
<evidence type="ECO:0000256" key="4">
    <source>
        <dbReference type="ARBA" id="ARBA00022989"/>
    </source>
</evidence>
<dbReference type="Pfam" id="PF07970">
    <property type="entry name" value="COPIIcoated_ERV"/>
    <property type="match status" value="1"/>
</dbReference>
<dbReference type="GO" id="GO:0005783">
    <property type="term" value="C:endoplasmic reticulum"/>
    <property type="evidence" value="ECO:0007669"/>
    <property type="project" value="TreeGrafter"/>
</dbReference>
<keyword evidence="10" id="KW-1185">Reference proteome</keyword>
<evidence type="ECO:0000313" key="9">
    <source>
        <dbReference type="EMBL" id="CAJ1929113.1"/>
    </source>
</evidence>
<dbReference type="InterPro" id="IPR039542">
    <property type="entry name" value="Erv_N"/>
</dbReference>
<dbReference type="GO" id="GO:0030134">
    <property type="term" value="C:COPII-coated ER to Golgi transport vesicle"/>
    <property type="evidence" value="ECO:0007669"/>
    <property type="project" value="TreeGrafter"/>
</dbReference>
<dbReference type="GO" id="GO:0016020">
    <property type="term" value="C:membrane"/>
    <property type="evidence" value="ECO:0007669"/>
    <property type="project" value="UniProtKB-SubCell"/>
</dbReference>
<comment type="caution">
    <text evidence="9">The sequence shown here is derived from an EMBL/GenBank/DDBJ whole genome shotgun (WGS) entry which is preliminary data.</text>
</comment>
<evidence type="ECO:0000313" key="10">
    <source>
        <dbReference type="Proteomes" id="UP001295423"/>
    </source>
</evidence>
<feature type="domain" description="Endoplasmic reticulum vesicle transporter C-terminal" evidence="7">
    <location>
        <begin position="168"/>
        <end position="393"/>
    </location>
</feature>
<proteinExistence type="inferred from homology"/>
<comment type="subcellular location">
    <subcellularLocation>
        <location evidence="1">Membrane</location>
        <topology evidence="1">Multi-pass membrane protein</topology>
    </subcellularLocation>
</comment>
<evidence type="ECO:0000259" key="7">
    <source>
        <dbReference type="Pfam" id="PF07970"/>
    </source>
</evidence>
<reference evidence="9" key="1">
    <citation type="submission" date="2023-08" db="EMBL/GenBank/DDBJ databases">
        <authorList>
            <person name="Audoor S."/>
            <person name="Bilcke G."/>
        </authorList>
    </citation>
    <scope>NUCLEOTIDE SEQUENCE</scope>
</reference>
<sequence>MPDLSDRLRTLDSHSFVSKEFRVYTLQGAILSIVTLSSIFYLLWTEMRYNFQTIITERVHVNGTSSRGLEVDFDITLPNIPCNLLSIDANDPTGQTQSLHLDKSHHVWKHRVKVDELTGALEFRGRRAKLEPGSTFLEEEHFKTALNEMEVKFNEDDESSDEEECGSCYGAGEEDECCNTCEDVKRTYQKKGWQLKDIKNVKQCQHEVKKGNEEGEGCNVHGLVALDSGGGNFHLAPSREMTDAISDESGGAKDMNEWFNTMIHRAFENWNVTHTMHHIRFGDSYPGHVHQLDGKTRAITDGHGMYQYYFKIVPTRYIFLNGTTIQTNQYSVTEHLRHVNPGSSRGLPGIFFFYEVSPLHVEIVEGYRKGWVAFFTSVCAIIGGVVTTMGMLDQFLYSRRGASSTNGLVL</sequence>
<comment type="similarity">
    <text evidence="2">Belongs to the ERGIC family.</text>
</comment>
<dbReference type="PANTHER" id="PTHR10984:SF25">
    <property type="entry name" value="ENDOPLASMIC RETICULUM-GOLGI INTERMEDIATE COMPARTMENT PROTEIN 3"/>
    <property type="match status" value="1"/>
</dbReference>
<evidence type="ECO:0008006" key="11">
    <source>
        <dbReference type="Google" id="ProtNLM"/>
    </source>
</evidence>
<dbReference type="Proteomes" id="UP001295423">
    <property type="component" value="Unassembled WGS sequence"/>
</dbReference>
<gene>
    <name evidence="9" type="ORF">CYCCA115_LOCUS1607</name>
</gene>
<dbReference type="Pfam" id="PF13850">
    <property type="entry name" value="ERGIC_N"/>
    <property type="match status" value="1"/>
</dbReference>
<feature type="transmembrane region" description="Helical" evidence="6">
    <location>
        <begin position="371"/>
        <end position="392"/>
    </location>
</feature>
<organism evidence="9 10">
    <name type="scientific">Cylindrotheca closterium</name>
    <dbReference type="NCBI Taxonomy" id="2856"/>
    <lineage>
        <taxon>Eukaryota</taxon>
        <taxon>Sar</taxon>
        <taxon>Stramenopiles</taxon>
        <taxon>Ochrophyta</taxon>
        <taxon>Bacillariophyta</taxon>
        <taxon>Bacillariophyceae</taxon>
        <taxon>Bacillariophycidae</taxon>
        <taxon>Bacillariales</taxon>
        <taxon>Bacillariaceae</taxon>
        <taxon>Cylindrotheca</taxon>
    </lineage>
</organism>
<protein>
    <recommendedName>
        <fullName evidence="11">Endoplasmic reticulum-Golgi intermediate compartment protein 3</fullName>
    </recommendedName>
</protein>
<dbReference type="PANTHER" id="PTHR10984">
    <property type="entry name" value="ENDOPLASMIC RETICULUM-GOLGI INTERMEDIATE COMPARTMENT PROTEIN"/>
    <property type="match status" value="1"/>
</dbReference>
<dbReference type="EMBL" id="CAKOGP040000069">
    <property type="protein sequence ID" value="CAJ1929113.1"/>
    <property type="molecule type" value="Genomic_DNA"/>
</dbReference>
<feature type="transmembrane region" description="Helical" evidence="6">
    <location>
        <begin position="21"/>
        <end position="44"/>
    </location>
</feature>
<evidence type="ECO:0000256" key="6">
    <source>
        <dbReference type="SAM" id="Phobius"/>
    </source>
</evidence>
<keyword evidence="3 6" id="KW-0812">Transmembrane</keyword>
<evidence type="ECO:0000259" key="8">
    <source>
        <dbReference type="Pfam" id="PF13850"/>
    </source>
</evidence>
<dbReference type="InterPro" id="IPR012936">
    <property type="entry name" value="Erv_C"/>
</dbReference>
<keyword evidence="5 6" id="KW-0472">Membrane</keyword>
<feature type="domain" description="Endoplasmic reticulum vesicle transporter N-terminal" evidence="8">
    <location>
        <begin position="8"/>
        <end position="97"/>
    </location>
</feature>
<evidence type="ECO:0000256" key="1">
    <source>
        <dbReference type="ARBA" id="ARBA00004141"/>
    </source>
</evidence>
<evidence type="ECO:0000256" key="3">
    <source>
        <dbReference type="ARBA" id="ARBA00022692"/>
    </source>
</evidence>
<dbReference type="AlphaFoldDB" id="A0AAD2CCT8"/>
<evidence type="ECO:0000256" key="2">
    <source>
        <dbReference type="ARBA" id="ARBA00005648"/>
    </source>
</evidence>
<dbReference type="InterPro" id="IPR045888">
    <property type="entry name" value="Erv"/>
</dbReference>
<keyword evidence="4 6" id="KW-1133">Transmembrane helix</keyword>
<name>A0AAD2CCT8_9STRA</name>
<accession>A0AAD2CCT8</accession>